<reference evidence="8" key="1">
    <citation type="submission" date="2020-06" db="EMBL/GenBank/DDBJ databases">
        <authorList>
            <consortium name="Plant Systems Biology data submission"/>
        </authorList>
    </citation>
    <scope>NUCLEOTIDE SEQUENCE</scope>
    <source>
        <strain evidence="8">D6</strain>
    </source>
</reference>
<evidence type="ECO:0000256" key="2">
    <source>
        <dbReference type="ARBA" id="ARBA00022679"/>
    </source>
</evidence>
<dbReference type="Pfam" id="PF21148">
    <property type="entry name" value="NSUN5_fdxn-like"/>
    <property type="match status" value="1"/>
</dbReference>
<evidence type="ECO:0000259" key="7">
    <source>
        <dbReference type="PROSITE" id="PS51686"/>
    </source>
</evidence>
<feature type="active site" description="Nucleophile" evidence="5">
    <location>
        <position position="425"/>
    </location>
</feature>
<dbReference type="SUPFAM" id="SSF53335">
    <property type="entry name" value="S-adenosyl-L-methionine-dependent methyltransferases"/>
    <property type="match status" value="1"/>
</dbReference>
<protein>
    <submittedName>
        <fullName evidence="8">Probable 28S rRNA (Cytosine-C(5))-methyltransferase</fullName>
    </submittedName>
</protein>
<dbReference type="GO" id="GO:0070475">
    <property type="term" value="P:rRNA base methylation"/>
    <property type="evidence" value="ECO:0007669"/>
    <property type="project" value="TreeGrafter"/>
</dbReference>
<evidence type="ECO:0000256" key="4">
    <source>
        <dbReference type="ARBA" id="ARBA00022884"/>
    </source>
</evidence>
<dbReference type="Gene3D" id="3.30.70.1170">
    <property type="entry name" value="Sun protein, domain 3"/>
    <property type="match status" value="1"/>
</dbReference>
<dbReference type="InterPro" id="IPR029063">
    <property type="entry name" value="SAM-dependent_MTases_sf"/>
</dbReference>
<keyword evidence="2 5" id="KW-0808">Transferase</keyword>
<dbReference type="OrthoDB" id="435282at2759"/>
<feature type="region of interest" description="Disordered" evidence="6">
    <location>
        <begin position="1"/>
        <end position="20"/>
    </location>
</feature>
<dbReference type="InterPro" id="IPR023267">
    <property type="entry name" value="RCMT"/>
</dbReference>
<feature type="binding site" evidence="5">
    <location>
        <position position="312"/>
    </location>
    <ligand>
        <name>S-adenosyl-L-methionine</name>
        <dbReference type="ChEBI" id="CHEBI:59789"/>
    </ligand>
</feature>
<comment type="caution">
    <text evidence="8">The sequence shown here is derived from an EMBL/GenBank/DDBJ whole genome shotgun (WGS) entry which is preliminary data.</text>
</comment>
<comment type="similarity">
    <text evidence="5">Belongs to the class I-like SAM-binding methyltransferase superfamily. RsmB/NOP family.</text>
</comment>
<keyword evidence="9" id="KW-1185">Reference proteome</keyword>
<keyword evidence="1 5" id="KW-0489">Methyltransferase</keyword>
<gene>
    <name evidence="8" type="ORF">SEMRO_135_G063850.1</name>
</gene>
<accession>A0A9N8DHV4</accession>
<keyword evidence="4 5" id="KW-0694">RNA-binding</keyword>
<dbReference type="PANTHER" id="PTHR22807">
    <property type="entry name" value="NOP2 YEAST -RELATED NOL1/NOP2/FMU SUN DOMAIN-CONTAINING"/>
    <property type="match status" value="1"/>
</dbReference>
<dbReference type="InterPro" id="IPR049561">
    <property type="entry name" value="NSUN5_7_fdxn-like"/>
</dbReference>
<dbReference type="Proteomes" id="UP001153069">
    <property type="component" value="Unassembled WGS sequence"/>
</dbReference>
<feature type="domain" description="SAM-dependent MTase RsmB/NOP-type" evidence="7">
    <location>
        <begin position="140"/>
        <end position="505"/>
    </location>
</feature>
<name>A0A9N8DHV4_9STRA</name>
<evidence type="ECO:0000313" key="8">
    <source>
        <dbReference type="EMBL" id="CAB9502401.1"/>
    </source>
</evidence>
<comment type="caution">
    <text evidence="5">Lacks conserved residue(s) required for the propagation of feature annotation.</text>
</comment>
<dbReference type="InterPro" id="IPR048889">
    <property type="entry name" value="NSUN5_RCM1_N"/>
</dbReference>
<feature type="compositionally biased region" description="Basic and acidic residues" evidence="6">
    <location>
        <begin position="610"/>
        <end position="628"/>
    </location>
</feature>
<dbReference type="PROSITE" id="PS51686">
    <property type="entry name" value="SAM_MT_RSMB_NOP"/>
    <property type="match status" value="1"/>
</dbReference>
<dbReference type="InterPro" id="IPR001678">
    <property type="entry name" value="MeTrfase_RsmB-F_NOP2_dom"/>
</dbReference>
<evidence type="ECO:0000256" key="6">
    <source>
        <dbReference type="SAM" id="MobiDB-lite"/>
    </source>
</evidence>
<evidence type="ECO:0000256" key="1">
    <source>
        <dbReference type="ARBA" id="ARBA00022603"/>
    </source>
</evidence>
<dbReference type="EMBL" id="CAICTM010000134">
    <property type="protein sequence ID" value="CAB9502401.1"/>
    <property type="molecule type" value="Genomic_DNA"/>
</dbReference>
<dbReference type="GO" id="GO:0005730">
    <property type="term" value="C:nucleolus"/>
    <property type="evidence" value="ECO:0007669"/>
    <property type="project" value="TreeGrafter"/>
</dbReference>
<sequence>MARKKQKGSSSSSSASSNSSPYAVAANLLTQVLEERKSFKKLVYAADGSLKVSKVAYAQVCQVLSYKSILDQVLDQVPKLKKDVHNTGLLYVLTYELLWGPNKSIKGGGVVKRKIMQHEQHLLKAIDSSTQIAQQLKELQTKKQQQAFPRYARVNTLLTSTKEVCNVLCKISKESKNDKATMEFYVDAHVPDLLVFPPSLVTDVMSKQGEKEDKDSNAALTRQQEAIRDMIQSGKLILQDKSSCFPAFCLVHGFQSSNKHKQQVNQLNYLDACAAPGNKTQHLASLVGSLVNSNKTVGKRRKHPTTTITALDRDSTRLAALSKRMQQLAPDNNGQHVQVVTREADFLEAKQDDFAAPLGSILLDPSCSGSGIYTAPDRWTEKTSSSESMEEEETKRIASLAGFQEKALRHAMSFESVSKIVYSTCSLHDRENEMVVQKALDAVNNTEDGESKSEQWRVVAPKNLQNWNRRGHRVDGMSDRDAACMIRASAEDETNGFFVCCLEKISGENNADDKDDNESTESLVVVPEGMAVYNGQFSSTNQGTVQSRAKQDVAPARGNKNPMKDSERSTSKKGPTGNVHSAPERKHEQSNANDKAASKKKAKKLAWKKRQMEQKQERLEQKKQKVSS</sequence>
<feature type="binding site" evidence="5">
    <location>
        <position position="364"/>
    </location>
    <ligand>
        <name>S-adenosyl-L-methionine</name>
        <dbReference type="ChEBI" id="CHEBI:59789"/>
    </ligand>
</feature>
<keyword evidence="3 5" id="KW-0949">S-adenosyl-L-methionine</keyword>
<evidence type="ECO:0000256" key="5">
    <source>
        <dbReference type="PROSITE-ProRule" id="PRU01023"/>
    </source>
</evidence>
<organism evidence="8 9">
    <name type="scientific">Seminavis robusta</name>
    <dbReference type="NCBI Taxonomy" id="568900"/>
    <lineage>
        <taxon>Eukaryota</taxon>
        <taxon>Sar</taxon>
        <taxon>Stramenopiles</taxon>
        <taxon>Ochrophyta</taxon>
        <taxon>Bacillariophyta</taxon>
        <taxon>Bacillariophyceae</taxon>
        <taxon>Bacillariophycidae</taxon>
        <taxon>Naviculales</taxon>
        <taxon>Naviculaceae</taxon>
        <taxon>Seminavis</taxon>
    </lineage>
</organism>
<dbReference type="PRINTS" id="PR02008">
    <property type="entry name" value="RCMTFAMILY"/>
</dbReference>
<dbReference type="Pfam" id="PF21153">
    <property type="entry name" value="NSUN5_N"/>
    <property type="match status" value="1"/>
</dbReference>
<dbReference type="GO" id="GO:0003723">
    <property type="term" value="F:RNA binding"/>
    <property type="evidence" value="ECO:0007669"/>
    <property type="project" value="UniProtKB-UniRule"/>
</dbReference>
<feature type="compositionally biased region" description="Basic residues" evidence="6">
    <location>
        <begin position="598"/>
        <end position="609"/>
    </location>
</feature>
<feature type="compositionally biased region" description="Low complexity" evidence="6">
    <location>
        <begin position="9"/>
        <end position="20"/>
    </location>
</feature>
<feature type="compositionally biased region" description="Polar residues" evidence="6">
    <location>
        <begin position="535"/>
        <end position="548"/>
    </location>
</feature>
<dbReference type="Gene3D" id="3.40.50.150">
    <property type="entry name" value="Vaccinia Virus protein VP39"/>
    <property type="match status" value="1"/>
</dbReference>
<dbReference type="Pfam" id="PF01189">
    <property type="entry name" value="Methyltr_RsmB-F"/>
    <property type="match status" value="1"/>
</dbReference>
<feature type="binding site" evidence="5">
    <location>
        <begin position="273"/>
        <end position="279"/>
    </location>
    <ligand>
        <name>S-adenosyl-L-methionine</name>
        <dbReference type="ChEBI" id="CHEBI:59789"/>
    </ligand>
</feature>
<evidence type="ECO:0000313" key="9">
    <source>
        <dbReference type="Proteomes" id="UP001153069"/>
    </source>
</evidence>
<dbReference type="GO" id="GO:0008173">
    <property type="term" value="F:RNA methyltransferase activity"/>
    <property type="evidence" value="ECO:0007669"/>
    <property type="project" value="InterPro"/>
</dbReference>
<dbReference type="AlphaFoldDB" id="A0A9N8DHV4"/>
<evidence type="ECO:0000256" key="3">
    <source>
        <dbReference type="ARBA" id="ARBA00022691"/>
    </source>
</evidence>
<proteinExistence type="inferred from homology"/>
<dbReference type="InterPro" id="IPR049560">
    <property type="entry name" value="MeTrfase_RsmB-F_NOP2_cat"/>
</dbReference>
<feature type="region of interest" description="Disordered" evidence="6">
    <location>
        <begin position="535"/>
        <end position="628"/>
    </location>
</feature>
<dbReference type="PANTHER" id="PTHR22807:SF4">
    <property type="entry name" value="28S RRNA (CYTOSINE-C(5))-METHYLTRANSFERASE"/>
    <property type="match status" value="1"/>
</dbReference>